<dbReference type="RefSeq" id="WP_126863681.1">
    <property type="nucleotide sequence ID" value="NZ_JAUSTX010000005.1"/>
</dbReference>
<dbReference type="InterPro" id="IPR043428">
    <property type="entry name" value="LivM-like"/>
</dbReference>
<dbReference type="InterPro" id="IPR001851">
    <property type="entry name" value="ABC_transp_permease"/>
</dbReference>
<evidence type="ECO:0000256" key="1">
    <source>
        <dbReference type="ARBA" id="ARBA00004651"/>
    </source>
</evidence>
<dbReference type="Pfam" id="PF02653">
    <property type="entry name" value="BPD_transp_2"/>
    <property type="match status" value="1"/>
</dbReference>
<keyword evidence="9" id="KW-1185">Reference proteome</keyword>
<feature type="transmembrane region" description="Helical" evidence="7">
    <location>
        <begin position="68"/>
        <end position="85"/>
    </location>
</feature>
<evidence type="ECO:0000256" key="5">
    <source>
        <dbReference type="ARBA" id="ARBA00023136"/>
    </source>
</evidence>
<dbReference type="PANTHER" id="PTHR30482:SF18">
    <property type="entry name" value="BRANCHED AMINO ACID TRANSPORT SYSTEM PERMEASE"/>
    <property type="match status" value="1"/>
</dbReference>
<evidence type="ECO:0000256" key="3">
    <source>
        <dbReference type="ARBA" id="ARBA00022692"/>
    </source>
</evidence>
<comment type="caution">
    <text evidence="8">The sequence shown here is derived from an EMBL/GenBank/DDBJ whole genome shotgun (WGS) entry which is preliminary data.</text>
</comment>
<feature type="transmembrane region" description="Helical" evidence="7">
    <location>
        <begin position="166"/>
        <end position="185"/>
    </location>
</feature>
<dbReference type="CDD" id="cd06581">
    <property type="entry name" value="TM_PBP1_LivM_like"/>
    <property type="match status" value="1"/>
</dbReference>
<dbReference type="GO" id="GO:0005886">
    <property type="term" value="C:plasma membrane"/>
    <property type="evidence" value="ECO:0007669"/>
    <property type="project" value="UniProtKB-SubCell"/>
</dbReference>
<evidence type="ECO:0000313" key="9">
    <source>
        <dbReference type="Proteomes" id="UP000267430"/>
    </source>
</evidence>
<feature type="region of interest" description="Disordered" evidence="6">
    <location>
        <begin position="331"/>
        <end position="352"/>
    </location>
</feature>
<protein>
    <submittedName>
        <fullName evidence="8">Branched-chain amino acid ABC transporter permease</fullName>
    </submittedName>
</protein>
<proteinExistence type="predicted"/>
<keyword evidence="3 7" id="KW-0812">Transmembrane</keyword>
<gene>
    <name evidence="8" type="ORF">ELQ35_04695</name>
</gene>
<keyword evidence="4 7" id="KW-1133">Transmembrane helix</keyword>
<keyword evidence="5 7" id="KW-0472">Membrane</keyword>
<dbReference type="PANTHER" id="PTHR30482">
    <property type="entry name" value="HIGH-AFFINITY BRANCHED-CHAIN AMINO ACID TRANSPORT SYSTEM PERMEASE"/>
    <property type="match status" value="1"/>
</dbReference>
<feature type="transmembrane region" description="Helical" evidence="7">
    <location>
        <begin position="91"/>
        <end position="109"/>
    </location>
</feature>
<evidence type="ECO:0000313" key="8">
    <source>
        <dbReference type="EMBL" id="RUQ30896.1"/>
    </source>
</evidence>
<dbReference type="EMBL" id="RYZZ01000006">
    <property type="protein sequence ID" value="RUQ30896.1"/>
    <property type="molecule type" value="Genomic_DNA"/>
</dbReference>
<dbReference type="OrthoDB" id="9789927at2"/>
<reference evidence="8 9" key="1">
    <citation type="submission" date="2018-12" db="EMBL/GenBank/DDBJ databases">
        <title>Bacillus chawlae sp. nov., Bacillus glennii sp. nov., and Bacillus saganii sp. nov. Isolated from the Vehicle Assembly Building at Kennedy Space Center where the Viking Spacecraft were Assembled.</title>
        <authorList>
            <person name="Seuylemezian A."/>
            <person name="Vaishampayan P."/>
        </authorList>
    </citation>
    <scope>NUCLEOTIDE SEQUENCE [LARGE SCALE GENOMIC DNA]</scope>
    <source>
        <strain evidence="8 9">L5</strain>
    </source>
</reference>
<feature type="transmembrane region" description="Helical" evidence="7">
    <location>
        <begin position="217"/>
        <end position="238"/>
    </location>
</feature>
<feature type="transmembrane region" description="Helical" evidence="7">
    <location>
        <begin position="116"/>
        <end position="134"/>
    </location>
</feature>
<dbReference type="Proteomes" id="UP000267430">
    <property type="component" value="Unassembled WGS sequence"/>
</dbReference>
<keyword evidence="2" id="KW-1003">Cell membrane</keyword>
<feature type="transmembrane region" description="Helical" evidence="7">
    <location>
        <begin position="250"/>
        <end position="277"/>
    </location>
</feature>
<feature type="transmembrane region" description="Helical" evidence="7">
    <location>
        <begin position="37"/>
        <end position="56"/>
    </location>
</feature>
<evidence type="ECO:0000256" key="4">
    <source>
        <dbReference type="ARBA" id="ARBA00022989"/>
    </source>
</evidence>
<dbReference type="AlphaFoldDB" id="A0A3S1B917"/>
<sequence>MEKKDLKKIYHNSPAGPIIFTVLLFLMPVFISSNYIFTIFIMIGFYALVCNGMTMLTGFAGQISLGQATFYGIGAYSSAIVTGTYGLSPWIGMIAGMILGALIALIVGIPTFRLKGHYLALATLGFGIIVYTSFKEMKDLTGGSNGFFGIPTINLFGFEFNNDLRYFYLVWVFVMIGLIFSRNIIHSRIGRALRSIEGSEVASDAVGVNIMNYKLQAFMLSAMFASLSGSLLAHYVTFINPELFGAMTSIYFLLMVIIGGSSSIWGSIVGAATYVLLGEILKQLVPMFLPSAGGEFEIMFFGILLVVTLIYMPNGLYPQFEKLFSKFKKKKEKVQPPLQVGGDRVASGGENQ</sequence>
<dbReference type="GO" id="GO:0015658">
    <property type="term" value="F:branched-chain amino acid transmembrane transporter activity"/>
    <property type="evidence" value="ECO:0007669"/>
    <property type="project" value="InterPro"/>
</dbReference>
<evidence type="ECO:0000256" key="2">
    <source>
        <dbReference type="ARBA" id="ARBA00022475"/>
    </source>
</evidence>
<evidence type="ECO:0000256" key="6">
    <source>
        <dbReference type="SAM" id="MobiDB-lite"/>
    </source>
</evidence>
<accession>A0A3S1B917</accession>
<comment type="subcellular location">
    <subcellularLocation>
        <location evidence="1">Cell membrane</location>
        <topology evidence="1">Multi-pass membrane protein</topology>
    </subcellularLocation>
</comment>
<feature type="transmembrane region" description="Helical" evidence="7">
    <location>
        <begin position="298"/>
        <end position="317"/>
    </location>
</feature>
<feature type="transmembrane region" description="Helical" evidence="7">
    <location>
        <begin position="12"/>
        <end position="31"/>
    </location>
</feature>
<evidence type="ECO:0000256" key="7">
    <source>
        <dbReference type="SAM" id="Phobius"/>
    </source>
</evidence>
<name>A0A3S1B917_9BACI</name>
<organism evidence="8 9">
    <name type="scientific">Peribacillus cavernae</name>
    <dbReference type="NCBI Taxonomy" id="1674310"/>
    <lineage>
        <taxon>Bacteria</taxon>
        <taxon>Bacillati</taxon>
        <taxon>Bacillota</taxon>
        <taxon>Bacilli</taxon>
        <taxon>Bacillales</taxon>
        <taxon>Bacillaceae</taxon>
        <taxon>Peribacillus</taxon>
    </lineage>
</organism>